<keyword evidence="2" id="KW-1185">Reference proteome</keyword>
<sequence>MHEVCLVSMVLLRDIFRNGVLPIDYQSKEIKTSLMFLVHPNLLISEIEKNYPGSKRGDDKKLPTLRTFRGRKRKCNKGRVKLMGKTENALIKDSIL</sequence>
<evidence type="ECO:0000313" key="1">
    <source>
        <dbReference type="EMBL" id="PNL60050.1"/>
    </source>
</evidence>
<name>A0AAX0WPP9_9GAMM</name>
<dbReference type="EMBL" id="NBTX02000004">
    <property type="protein sequence ID" value="PNL60050.1"/>
    <property type="molecule type" value="Genomic_DNA"/>
</dbReference>
<reference evidence="1" key="1">
    <citation type="submission" date="2017-12" db="EMBL/GenBank/DDBJ databases">
        <title>FDA dAtabase for Regulatory Grade micrObial Sequences (FDA-ARGOS): Supporting development and validation of Infectious Disease Dx tests.</title>
        <authorList>
            <person name="Kerrigan L."/>
            <person name="Tallon L.J."/>
            <person name="Sadzewicz L."/>
            <person name="Sengamalay N."/>
            <person name="Ott S."/>
            <person name="Godinez A."/>
            <person name="Nagaraj S."/>
            <person name="Vavikolanu K."/>
            <person name="Vyas G."/>
            <person name="Nadendla S."/>
            <person name="Aluvathingal J."/>
            <person name="Sichtig H."/>
        </authorList>
    </citation>
    <scope>NUCLEOTIDE SEQUENCE [LARGE SCALE GENOMIC DNA]</scope>
    <source>
        <strain evidence="1">FDAARGOS_200</strain>
    </source>
</reference>
<protein>
    <submittedName>
        <fullName evidence="1">Uncharacterized protein</fullName>
    </submittedName>
</protein>
<evidence type="ECO:0000313" key="2">
    <source>
        <dbReference type="Proteomes" id="UP000192511"/>
    </source>
</evidence>
<accession>A0AAX0WPP9</accession>
<proteinExistence type="predicted"/>
<dbReference type="AlphaFoldDB" id="A0AAX0WPP9"/>
<comment type="caution">
    <text evidence="1">The sequence shown here is derived from an EMBL/GenBank/DDBJ whole genome shotgun (WGS) entry which is preliminary data.</text>
</comment>
<gene>
    <name evidence="1" type="ORF">A6J39_001810</name>
</gene>
<dbReference type="Proteomes" id="UP000192511">
    <property type="component" value="Unassembled WGS sequence"/>
</dbReference>
<organism evidence="1 2">
    <name type="scientific">Legionella anisa</name>
    <dbReference type="NCBI Taxonomy" id="28082"/>
    <lineage>
        <taxon>Bacteria</taxon>
        <taxon>Pseudomonadati</taxon>
        <taxon>Pseudomonadota</taxon>
        <taxon>Gammaproteobacteria</taxon>
        <taxon>Legionellales</taxon>
        <taxon>Legionellaceae</taxon>
        <taxon>Legionella</taxon>
    </lineage>
</organism>